<organism evidence="1 2">
    <name type="scientific">Sphingomonas longa</name>
    <dbReference type="NCBI Taxonomy" id="2778730"/>
    <lineage>
        <taxon>Bacteria</taxon>
        <taxon>Pseudomonadati</taxon>
        <taxon>Pseudomonadota</taxon>
        <taxon>Alphaproteobacteria</taxon>
        <taxon>Sphingomonadales</taxon>
        <taxon>Sphingomonadaceae</taxon>
        <taxon>Sphingomonas</taxon>
    </lineage>
</organism>
<dbReference type="RefSeq" id="WP_204199196.1">
    <property type="nucleotide sequence ID" value="NZ_JAFEMC010000003.1"/>
</dbReference>
<evidence type="ECO:0000313" key="2">
    <source>
        <dbReference type="Proteomes" id="UP000763641"/>
    </source>
</evidence>
<keyword evidence="2" id="KW-1185">Reference proteome</keyword>
<name>A0ABS2D990_9SPHN</name>
<protein>
    <submittedName>
        <fullName evidence="1">Uncharacterized protein</fullName>
    </submittedName>
</protein>
<evidence type="ECO:0000313" key="1">
    <source>
        <dbReference type="EMBL" id="MBM6577098.1"/>
    </source>
</evidence>
<dbReference type="EMBL" id="JAFEMC010000003">
    <property type="protein sequence ID" value="MBM6577098.1"/>
    <property type="molecule type" value="Genomic_DNA"/>
</dbReference>
<gene>
    <name evidence="1" type="ORF">ILT43_12015</name>
</gene>
<comment type="caution">
    <text evidence="1">The sequence shown here is derived from an EMBL/GenBank/DDBJ whole genome shotgun (WGS) entry which is preliminary data.</text>
</comment>
<dbReference type="Proteomes" id="UP000763641">
    <property type="component" value="Unassembled WGS sequence"/>
</dbReference>
<proteinExistence type="predicted"/>
<sequence length="81" mass="9335">MYRTFRNNKAYWTVPLEDHEQVFDRVESLLNGGILHPNEPAFISGLLANARGRRFTLSDPQATWLDAILIRNTLPPLFPQI</sequence>
<accession>A0ABS2D990</accession>
<reference evidence="1 2" key="1">
    <citation type="submission" date="2020-12" db="EMBL/GenBank/DDBJ databases">
        <title>Sphingomonas sp.</title>
        <authorList>
            <person name="Kim M.K."/>
        </authorList>
    </citation>
    <scope>NUCLEOTIDE SEQUENCE [LARGE SCALE GENOMIC DNA]</scope>
    <source>
        <strain evidence="1 2">BT552</strain>
    </source>
</reference>